<feature type="transmembrane region" description="Helical" evidence="7">
    <location>
        <begin position="6"/>
        <end position="22"/>
    </location>
</feature>
<evidence type="ECO:0000256" key="3">
    <source>
        <dbReference type="ARBA" id="ARBA00022475"/>
    </source>
</evidence>
<dbReference type="EMBL" id="JAGSOV010000035">
    <property type="protein sequence ID" value="MCO1656517.1"/>
    <property type="molecule type" value="Genomic_DNA"/>
</dbReference>
<accession>A0ABT1A0I8</accession>
<evidence type="ECO:0000256" key="1">
    <source>
        <dbReference type="ARBA" id="ARBA00004141"/>
    </source>
</evidence>
<evidence type="ECO:0000256" key="7">
    <source>
        <dbReference type="SAM" id="Phobius"/>
    </source>
</evidence>
<evidence type="ECO:0000256" key="6">
    <source>
        <dbReference type="ARBA" id="ARBA00023136"/>
    </source>
</evidence>
<evidence type="ECO:0000256" key="2">
    <source>
        <dbReference type="ARBA" id="ARBA00022448"/>
    </source>
</evidence>
<comment type="caution">
    <text evidence="8">The sequence shown here is derived from an EMBL/GenBank/DDBJ whole genome shotgun (WGS) entry which is preliminary data.</text>
</comment>
<dbReference type="Proteomes" id="UP001165283">
    <property type="component" value="Unassembled WGS sequence"/>
</dbReference>
<feature type="transmembrane region" description="Helical" evidence="7">
    <location>
        <begin position="34"/>
        <end position="55"/>
    </location>
</feature>
<feature type="transmembrane region" description="Helical" evidence="7">
    <location>
        <begin position="126"/>
        <end position="147"/>
    </location>
</feature>
<keyword evidence="4 7" id="KW-0812">Transmembrane</keyword>
<keyword evidence="9" id="KW-1185">Reference proteome</keyword>
<evidence type="ECO:0000256" key="5">
    <source>
        <dbReference type="ARBA" id="ARBA00022989"/>
    </source>
</evidence>
<keyword evidence="3" id="KW-1003">Cell membrane</keyword>
<feature type="transmembrane region" description="Helical" evidence="7">
    <location>
        <begin position="294"/>
        <end position="317"/>
    </location>
</feature>
<feature type="transmembrane region" description="Helical" evidence="7">
    <location>
        <begin position="178"/>
        <end position="196"/>
    </location>
</feature>
<evidence type="ECO:0000313" key="8">
    <source>
        <dbReference type="EMBL" id="MCO1656517.1"/>
    </source>
</evidence>
<gene>
    <name evidence="8" type="ORF">KDL28_15780</name>
</gene>
<feature type="transmembrane region" description="Helical" evidence="7">
    <location>
        <begin position="202"/>
        <end position="222"/>
    </location>
</feature>
<reference evidence="8" key="1">
    <citation type="submission" date="2021-04" db="EMBL/GenBank/DDBJ databases">
        <title>Pseudonocardia sp. nov., isolated from sandy soil of mangrove forest.</title>
        <authorList>
            <person name="Zan Z."/>
            <person name="Huang R."/>
            <person name="Liu W."/>
        </authorList>
    </citation>
    <scope>NUCLEOTIDE SEQUENCE</scope>
    <source>
        <strain evidence="8">S2-4</strain>
    </source>
</reference>
<comment type="subcellular location">
    <subcellularLocation>
        <location evidence="1">Membrane</location>
        <topology evidence="1">Multi-pass membrane protein</topology>
    </subcellularLocation>
</comment>
<evidence type="ECO:0000313" key="9">
    <source>
        <dbReference type="Proteomes" id="UP001165283"/>
    </source>
</evidence>
<feature type="transmembrane region" description="Helical" evidence="7">
    <location>
        <begin position="234"/>
        <end position="255"/>
    </location>
</feature>
<proteinExistence type="predicted"/>
<feature type="transmembrane region" description="Helical" evidence="7">
    <location>
        <begin position="61"/>
        <end position="84"/>
    </location>
</feature>
<dbReference type="PANTHER" id="PTHR36838">
    <property type="entry name" value="AUXIN EFFLUX CARRIER FAMILY PROTEIN"/>
    <property type="match status" value="1"/>
</dbReference>
<sequence>MSTVIIARLAAIFAVVAVGYGCGRTRMFAGERSLRLLTDLAFFVFTPALLFRLTASIDLTALPWVVIGVYFGPTVALLLAVYAVQRVRVRAEAAGPSVRAITATFGNTVQLGIPIVLGLFGDPGLAVHVPITSLHAVILLTVLTVLVETDLSQRGGADRPGVVGTALLTARRTVVHPVVLPVLLGLVVNVVGLPIPGPVDEVLGLLGQAVVPLCLVLIGLSLAHYGVRGVAGPVVWLSVGKLVVHPALVLGVGYAAGLRGLALTVVVLCAALPTGSNAQLFAQRYEAREVETTAALMASTLAFAATGPAWLLAVSALA</sequence>
<name>A0ABT1A0I8_9PSEU</name>
<dbReference type="InterPro" id="IPR004776">
    <property type="entry name" value="Mem_transp_PIN-like"/>
</dbReference>
<evidence type="ECO:0000256" key="4">
    <source>
        <dbReference type="ARBA" id="ARBA00022692"/>
    </source>
</evidence>
<keyword evidence="5 7" id="KW-1133">Transmembrane helix</keyword>
<feature type="transmembrane region" description="Helical" evidence="7">
    <location>
        <begin position="96"/>
        <end position="120"/>
    </location>
</feature>
<feature type="transmembrane region" description="Helical" evidence="7">
    <location>
        <begin position="261"/>
        <end position="282"/>
    </location>
</feature>
<protein>
    <submittedName>
        <fullName evidence="8">AEC family transporter</fullName>
    </submittedName>
</protein>
<keyword evidence="6 7" id="KW-0472">Membrane</keyword>
<keyword evidence="2" id="KW-0813">Transport</keyword>
<dbReference type="Pfam" id="PF03547">
    <property type="entry name" value="Mem_trans"/>
    <property type="match status" value="1"/>
</dbReference>
<dbReference type="RefSeq" id="WP_252439311.1">
    <property type="nucleotide sequence ID" value="NZ_JAGSOV010000035.1"/>
</dbReference>
<dbReference type="PANTHER" id="PTHR36838:SF1">
    <property type="entry name" value="SLR1864 PROTEIN"/>
    <property type="match status" value="1"/>
</dbReference>
<organism evidence="8 9">
    <name type="scientific">Pseudonocardia humida</name>
    <dbReference type="NCBI Taxonomy" id="2800819"/>
    <lineage>
        <taxon>Bacteria</taxon>
        <taxon>Bacillati</taxon>
        <taxon>Actinomycetota</taxon>
        <taxon>Actinomycetes</taxon>
        <taxon>Pseudonocardiales</taxon>
        <taxon>Pseudonocardiaceae</taxon>
        <taxon>Pseudonocardia</taxon>
    </lineage>
</organism>